<evidence type="ECO:0000313" key="1">
    <source>
        <dbReference type="EMBL" id="KAI5663948.1"/>
    </source>
</evidence>
<keyword evidence="2" id="KW-1185">Reference proteome</keyword>
<reference evidence="2" key="1">
    <citation type="journal article" date="2023" name="Nat. Plants">
        <title>Single-cell RNA sequencing provides a high-resolution roadmap for understanding the multicellular compartmentation of specialized metabolism.</title>
        <authorList>
            <person name="Sun S."/>
            <person name="Shen X."/>
            <person name="Li Y."/>
            <person name="Li Y."/>
            <person name="Wang S."/>
            <person name="Li R."/>
            <person name="Zhang H."/>
            <person name="Shen G."/>
            <person name="Guo B."/>
            <person name="Wei J."/>
            <person name="Xu J."/>
            <person name="St-Pierre B."/>
            <person name="Chen S."/>
            <person name="Sun C."/>
        </authorList>
    </citation>
    <scope>NUCLEOTIDE SEQUENCE [LARGE SCALE GENOMIC DNA]</scope>
</reference>
<sequence>MNPLKCAFGVTSEKFLGFVVLKFGIETDQDKIDAIVKMPEPRTVNEMRSLQGRLAYLRQFISNLAGRCQPFTHLMRKGVPFEWDNACSNAFKSIKTYLIKALILVAPIHGKPLLLYIVVQERSV</sequence>
<evidence type="ECO:0000313" key="2">
    <source>
        <dbReference type="Proteomes" id="UP001060085"/>
    </source>
</evidence>
<dbReference type="Proteomes" id="UP001060085">
    <property type="component" value="Linkage Group LG05"/>
</dbReference>
<organism evidence="1 2">
    <name type="scientific">Catharanthus roseus</name>
    <name type="common">Madagascar periwinkle</name>
    <name type="synonym">Vinca rosea</name>
    <dbReference type="NCBI Taxonomy" id="4058"/>
    <lineage>
        <taxon>Eukaryota</taxon>
        <taxon>Viridiplantae</taxon>
        <taxon>Streptophyta</taxon>
        <taxon>Embryophyta</taxon>
        <taxon>Tracheophyta</taxon>
        <taxon>Spermatophyta</taxon>
        <taxon>Magnoliopsida</taxon>
        <taxon>eudicotyledons</taxon>
        <taxon>Gunneridae</taxon>
        <taxon>Pentapetalae</taxon>
        <taxon>asterids</taxon>
        <taxon>lamiids</taxon>
        <taxon>Gentianales</taxon>
        <taxon>Apocynaceae</taxon>
        <taxon>Rauvolfioideae</taxon>
        <taxon>Vinceae</taxon>
        <taxon>Catharanthinae</taxon>
        <taxon>Catharanthus</taxon>
    </lineage>
</organism>
<dbReference type="EMBL" id="CM044705">
    <property type="protein sequence ID" value="KAI5663948.1"/>
    <property type="molecule type" value="Genomic_DNA"/>
</dbReference>
<proteinExistence type="predicted"/>
<comment type="caution">
    <text evidence="1">The sequence shown here is derived from an EMBL/GenBank/DDBJ whole genome shotgun (WGS) entry which is preliminary data.</text>
</comment>
<accession>A0ACC0AVJ0</accession>
<protein>
    <submittedName>
        <fullName evidence="1">Uncharacterized protein</fullName>
    </submittedName>
</protein>
<name>A0ACC0AVJ0_CATRO</name>
<gene>
    <name evidence="1" type="ORF">M9H77_23271</name>
</gene>